<gene>
    <name evidence="1" type="ORF">NVI5450_1628</name>
</gene>
<dbReference type="RefSeq" id="WP_075518119.1">
    <property type="nucleotide sequence ID" value="NZ_FPLD01000051.1"/>
</dbReference>
<organism evidence="1 2">
    <name type="scientific">Moritella viscosa</name>
    <dbReference type="NCBI Taxonomy" id="80854"/>
    <lineage>
        <taxon>Bacteria</taxon>
        <taxon>Pseudomonadati</taxon>
        <taxon>Pseudomonadota</taxon>
        <taxon>Gammaproteobacteria</taxon>
        <taxon>Alteromonadales</taxon>
        <taxon>Moritellaceae</taxon>
        <taxon>Moritella</taxon>
    </lineage>
</organism>
<protein>
    <submittedName>
        <fullName evidence="1">Uncharacterized protein</fullName>
    </submittedName>
</protein>
<evidence type="ECO:0000313" key="2">
    <source>
        <dbReference type="Proteomes" id="UP000183794"/>
    </source>
</evidence>
<dbReference type="AlphaFoldDB" id="A0A1L0B0R5"/>
<name>A0A1L0B0R5_9GAMM</name>
<proteinExistence type="predicted"/>
<evidence type="ECO:0000313" key="1">
    <source>
        <dbReference type="EMBL" id="SGY94795.1"/>
    </source>
</evidence>
<dbReference type="EMBL" id="FPLD01000051">
    <property type="protein sequence ID" value="SGY94795.1"/>
    <property type="molecule type" value="Genomic_DNA"/>
</dbReference>
<sequence length="80" mass="9513">MNIVDLVNTSELRGRSYLSRELSNELGKFYTWVHGDRYDPLLDYYLERFNTVTNSKFNFNKIDEINLTFLKAKLMLEQGL</sequence>
<dbReference type="Proteomes" id="UP000183794">
    <property type="component" value="Unassembled WGS sequence"/>
</dbReference>
<accession>A0A1L0B0R5</accession>
<reference evidence="1 2" key="1">
    <citation type="submission" date="2016-11" db="EMBL/GenBank/DDBJ databases">
        <authorList>
            <person name="Jaros S."/>
            <person name="Januszkiewicz K."/>
            <person name="Wedrychowicz H."/>
        </authorList>
    </citation>
    <scope>NUCLEOTIDE SEQUENCE [LARGE SCALE GENOMIC DNA]</scope>
    <source>
        <strain evidence="1">NVI 5450</strain>
    </source>
</reference>